<dbReference type="eggNOG" id="ENOG5033Y6X">
    <property type="taxonomic scope" value="Bacteria"/>
</dbReference>
<feature type="transmembrane region" description="Helical" evidence="1">
    <location>
        <begin position="12"/>
        <end position="39"/>
    </location>
</feature>
<keyword evidence="3" id="KW-1185">Reference proteome</keyword>
<proteinExistence type="predicted"/>
<feature type="transmembrane region" description="Helical" evidence="1">
    <location>
        <begin position="131"/>
        <end position="156"/>
    </location>
</feature>
<keyword evidence="1" id="KW-0812">Transmembrane</keyword>
<dbReference type="OrthoDB" id="797379at2"/>
<dbReference type="InterPro" id="IPR021354">
    <property type="entry name" value="DUF2975"/>
</dbReference>
<accession>R9GR45</accession>
<feature type="transmembrane region" description="Helical" evidence="1">
    <location>
        <begin position="168"/>
        <end position="187"/>
    </location>
</feature>
<reference evidence="2 3" key="1">
    <citation type="journal article" date="2013" name="Genome Announc.">
        <title>Draft Genome Sequence of Arcticibacter svalbardensis Strain MN12-7T, a Member of the Family Sphingobacteriaceae Isolated from an Arctic Soil Sample.</title>
        <authorList>
            <person name="Shivaji S."/>
            <person name="Ara S."/>
            <person name="Prasad S."/>
            <person name="Manasa B.P."/>
            <person name="Begum Z."/>
            <person name="Singh A."/>
            <person name="Kumar Pinnaka A."/>
        </authorList>
    </citation>
    <scope>NUCLEOTIDE SEQUENCE [LARGE SCALE GENOMIC DNA]</scope>
    <source>
        <strain evidence="2 3">MN12-7</strain>
    </source>
</reference>
<sequence>MDKAKLKLTRVSYLINAFWYLEILGFITFIGTFLTSAIIRKQFVVMLPVDFSQYNVRQIKTLNDTFENARLDSYSGVMNFHVQSSLENVSFMAFIYILIFSVILAVTYQLKGIFENFKHNQHFTTINIKRLRVIAIVIILAPIIRYILSLIVNQILFSNLRLGPFLKLLPSLSIGFLITGLLLLMIIEIFKIGVDLEEENKLTV</sequence>
<dbReference type="RefSeq" id="WP_016195913.1">
    <property type="nucleotide sequence ID" value="NZ_AQPN01000097.1"/>
</dbReference>
<protein>
    <recommendedName>
        <fullName evidence="4">DUF2975 domain-containing protein</fullName>
    </recommendedName>
</protein>
<dbReference type="Proteomes" id="UP000014174">
    <property type="component" value="Unassembled WGS sequence"/>
</dbReference>
<evidence type="ECO:0008006" key="4">
    <source>
        <dbReference type="Google" id="ProtNLM"/>
    </source>
</evidence>
<dbReference type="AlphaFoldDB" id="R9GR45"/>
<comment type="caution">
    <text evidence="2">The sequence shown here is derived from an EMBL/GenBank/DDBJ whole genome shotgun (WGS) entry which is preliminary data.</text>
</comment>
<gene>
    <name evidence="2" type="ORF">ADIARSV_2682</name>
</gene>
<feature type="transmembrane region" description="Helical" evidence="1">
    <location>
        <begin position="89"/>
        <end position="110"/>
    </location>
</feature>
<keyword evidence="1" id="KW-0472">Membrane</keyword>
<keyword evidence="1" id="KW-1133">Transmembrane helix</keyword>
<dbReference type="EMBL" id="AQPN01000097">
    <property type="protein sequence ID" value="EOR94148.1"/>
    <property type="molecule type" value="Genomic_DNA"/>
</dbReference>
<evidence type="ECO:0000313" key="3">
    <source>
        <dbReference type="Proteomes" id="UP000014174"/>
    </source>
</evidence>
<dbReference type="Pfam" id="PF11188">
    <property type="entry name" value="DUF2975"/>
    <property type="match status" value="1"/>
</dbReference>
<name>R9GR45_9SPHI</name>
<evidence type="ECO:0000256" key="1">
    <source>
        <dbReference type="SAM" id="Phobius"/>
    </source>
</evidence>
<evidence type="ECO:0000313" key="2">
    <source>
        <dbReference type="EMBL" id="EOR94148.1"/>
    </source>
</evidence>
<organism evidence="2 3">
    <name type="scientific">Arcticibacter svalbardensis MN12-7</name>
    <dbReference type="NCBI Taxonomy" id="1150600"/>
    <lineage>
        <taxon>Bacteria</taxon>
        <taxon>Pseudomonadati</taxon>
        <taxon>Bacteroidota</taxon>
        <taxon>Sphingobacteriia</taxon>
        <taxon>Sphingobacteriales</taxon>
        <taxon>Sphingobacteriaceae</taxon>
        <taxon>Arcticibacter</taxon>
    </lineage>
</organism>